<name>A0A5C4VXN2_9ACTN</name>
<evidence type="ECO:0000256" key="1">
    <source>
        <dbReference type="ARBA" id="ARBA00023015"/>
    </source>
</evidence>
<dbReference type="EMBL" id="VDLX02000015">
    <property type="protein sequence ID" value="KAB8190596.1"/>
    <property type="molecule type" value="Genomic_DNA"/>
</dbReference>
<feature type="domain" description="HTH gntR-type" evidence="4">
    <location>
        <begin position="144"/>
        <end position="212"/>
    </location>
</feature>
<dbReference type="InterPro" id="IPR036390">
    <property type="entry name" value="WH_DNA-bd_sf"/>
</dbReference>
<dbReference type="CDD" id="cd07377">
    <property type="entry name" value="WHTH_GntR"/>
    <property type="match status" value="3"/>
</dbReference>
<protein>
    <submittedName>
        <fullName evidence="5">GntR family transcriptional regulator</fullName>
    </submittedName>
</protein>
<dbReference type="GO" id="GO:0003700">
    <property type="term" value="F:DNA-binding transcription factor activity"/>
    <property type="evidence" value="ECO:0007669"/>
    <property type="project" value="InterPro"/>
</dbReference>
<comment type="caution">
    <text evidence="5">The sequence shown here is derived from an EMBL/GenBank/DDBJ whole genome shotgun (WGS) entry which is preliminary data.</text>
</comment>
<evidence type="ECO:0000259" key="4">
    <source>
        <dbReference type="PROSITE" id="PS50949"/>
    </source>
</evidence>
<dbReference type="InterPro" id="IPR000524">
    <property type="entry name" value="Tscrpt_reg_HTH_GntR"/>
</dbReference>
<evidence type="ECO:0000313" key="6">
    <source>
        <dbReference type="Proteomes" id="UP000312512"/>
    </source>
</evidence>
<dbReference type="GO" id="GO:0045892">
    <property type="term" value="P:negative regulation of DNA-templated transcription"/>
    <property type="evidence" value="ECO:0007669"/>
    <property type="project" value="TreeGrafter"/>
</dbReference>
<feature type="domain" description="HTH gntR-type" evidence="4">
    <location>
        <begin position="66"/>
        <end position="134"/>
    </location>
</feature>
<keyword evidence="6" id="KW-1185">Reference proteome</keyword>
<reference evidence="5 6" key="1">
    <citation type="submission" date="2019-10" db="EMBL/GenBank/DDBJ databases">
        <title>Nonomuraea sp. nov., isolated from Phyllanthus amarus.</title>
        <authorList>
            <person name="Klykleung N."/>
            <person name="Tanasupawat S."/>
        </authorList>
    </citation>
    <scope>NUCLEOTIDE SEQUENCE [LARGE SCALE GENOMIC DNA]</scope>
    <source>
        <strain evidence="5 6">PA1-10</strain>
    </source>
</reference>
<dbReference type="SMART" id="SM00345">
    <property type="entry name" value="HTH_GNTR"/>
    <property type="match status" value="3"/>
</dbReference>
<dbReference type="PROSITE" id="PS50949">
    <property type="entry name" value="HTH_GNTR"/>
    <property type="match status" value="3"/>
</dbReference>
<dbReference type="GO" id="GO:0003677">
    <property type="term" value="F:DNA binding"/>
    <property type="evidence" value="ECO:0007669"/>
    <property type="project" value="UniProtKB-KW"/>
</dbReference>
<dbReference type="InterPro" id="IPR036388">
    <property type="entry name" value="WH-like_DNA-bd_sf"/>
</dbReference>
<proteinExistence type="predicted"/>
<dbReference type="SUPFAM" id="SSF46785">
    <property type="entry name" value="Winged helix' DNA-binding domain"/>
    <property type="match status" value="3"/>
</dbReference>
<dbReference type="PRINTS" id="PR00035">
    <property type="entry name" value="HTHGNTR"/>
</dbReference>
<keyword evidence="2" id="KW-0238">DNA-binding</keyword>
<dbReference type="Gene3D" id="1.10.10.10">
    <property type="entry name" value="Winged helix-like DNA-binding domain superfamily/Winged helix DNA-binding domain"/>
    <property type="match status" value="3"/>
</dbReference>
<keyword evidence="3" id="KW-0804">Transcription</keyword>
<gene>
    <name evidence="5" type="ORF">FH608_034315</name>
</gene>
<organism evidence="5 6">
    <name type="scientific">Nonomuraea phyllanthi</name>
    <dbReference type="NCBI Taxonomy" id="2219224"/>
    <lineage>
        <taxon>Bacteria</taxon>
        <taxon>Bacillati</taxon>
        <taxon>Actinomycetota</taxon>
        <taxon>Actinomycetes</taxon>
        <taxon>Streptosporangiales</taxon>
        <taxon>Streptosporangiaceae</taxon>
        <taxon>Nonomuraea</taxon>
    </lineage>
</organism>
<evidence type="ECO:0000256" key="3">
    <source>
        <dbReference type="ARBA" id="ARBA00023163"/>
    </source>
</evidence>
<accession>A0A5C4VXN2</accession>
<evidence type="ECO:0000256" key="2">
    <source>
        <dbReference type="ARBA" id="ARBA00023125"/>
    </source>
</evidence>
<dbReference type="PANTHER" id="PTHR44846">
    <property type="entry name" value="MANNOSYL-D-GLYCERATE TRANSPORT/METABOLISM SYSTEM REPRESSOR MNGR-RELATED"/>
    <property type="match status" value="1"/>
</dbReference>
<sequence length="289" mass="30509">MRGCTDKIAASRHTATTWCHLASGTLMTGKEYWDVRPVNPAGHARPPYPGDSVPRRGSAMSKATDAPTYVRIAQDIRSRILQGDPPAGAMLPSEATLARMYGVARGTVRQAVAELERSGLVASEAGRGRRVMGSDPATATRAAAAQYETIAETLRKRIDSGDLIAGQQLPGEAAIAEEFGVSKGTARQALQLLAGERRIAAIHGKGWFVGGPEHAQTRADVVAAEFRKDIATGKIAVGSALPGENALAQERGVGRVTIRRAFALLEAEGVIEKRPGMGRVVKSRPKGGT</sequence>
<dbReference type="InterPro" id="IPR050679">
    <property type="entry name" value="Bact_HTH_transcr_reg"/>
</dbReference>
<feature type="domain" description="HTH gntR-type" evidence="4">
    <location>
        <begin position="216"/>
        <end position="284"/>
    </location>
</feature>
<keyword evidence="1" id="KW-0805">Transcription regulation</keyword>
<dbReference type="OrthoDB" id="3402772at2"/>
<dbReference type="AlphaFoldDB" id="A0A5C4VXN2"/>
<dbReference type="Proteomes" id="UP000312512">
    <property type="component" value="Unassembled WGS sequence"/>
</dbReference>
<dbReference type="Pfam" id="PF00392">
    <property type="entry name" value="GntR"/>
    <property type="match status" value="3"/>
</dbReference>
<evidence type="ECO:0000313" key="5">
    <source>
        <dbReference type="EMBL" id="KAB8190596.1"/>
    </source>
</evidence>
<dbReference type="PANTHER" id="PTHR44846:SF1">
    <property type="entry name" value="MANNOSYL-D-GLYCERATE TRANSPORT_METABOLISM SYSTEM REPRESSOR MNGR-RELATED"/>
    <property type="match status" value="1"/>
</dbReference>